<keyword evidence="3" id="KW-1185">Reference proteome</keyword>
<name>A0A9X2BFZ5_9BACL</name>
<feature type="transmembrane region" description="Helical" evidence="1">
    <location>
        <begin position="12"/>
        <end position="30"/>
    </location>
</feature>
<reference evidence="2" key="1">
    <citation type="submission" date="2021-09" db="EMBL/GenBank/DDBJ databases">
        <title>Genome analysis of Fictibacillus sp. KIGAM418 isolated from marine sediment.</title>
        <authorList>
            <person name="Seo M.-J."/>
            <person name="Cho E.-S."/>
            <person name="Hwang C.Y."/>
        </authorList>
    </citation>
    <scope>NUCLEOTIDE SEQUENCE</scope>
    <source>
        <strain evidence="2">KIGAM418</strain>
    </source>
</reference>
<dbReference type="AlphaFoldDB" id="A0A9X2BFZ5"/>
<dbReference type="EMBL" id="JAIWJX010000002">
    <property type="protein sequence ID" value="MCK6256078.1"/>
    <property type="molecule type" value="Genomic_DNA"/>
</dbReference>
<evidence type="ECO:0000313" key="3">
    <source>
        <dbReference type="Proteomes" id="UP001139011"/>
    </source>
</evidence>
<feature type="transmembrane region" description="Helical" evidence="1">
    <location>
        <begin position="36"/>
        <end position="62"/>
    </location>
</feature>
<sequence>MSVRQWKQERPFLGSMLTLLSGALILWVPLNLIVKAFLPGTVSVIGILFGGLVLLIGIMGLFFPQFSKVFGIVAIFLSILSIIGALGGFIVGTLLGITGGSLMVAWSPPASDRRAGEQPSEETEEEIYVPHKMVQAK</sequence>
<dbReference type="Pfam" id="PF19609">
    <property type="entry name" value="DUF6114"/>
    <property type="match status" value="1"/>
</dbReference>
<evidence type="ECO:0000313" key="2">
    <source>
        <dbReference type="EMBL" id="MCK6256078.1"/>
    </source>
</evidence>
<accession>A0A9X2BFZ5</accession>
<comment type="caution">
    <text evidence="2">The sequence shown here is derived from an EMBL/GenBank/DDBJ whole genome shotgun (WGS) entry which is preliminary data.</text>
</comment>
<proteinExistence type="predicted"/>
<dbReference type="RefSeq" id="WP_248251796.1">
    <property type="nucleotide sequence ID" value="NZ_JAIWJX010000002.1"/>
</dbReference>
<keyword evidence="1" id="KW-0812">Transmembrane</keyword>
<keyword evidence="1" id="KW-0472">Membrane</keyword>
<organism evidence="2 3">
    <name type="scientific">Fictibacillus marinisediminis</name>
    <dbReference type="NCBI Taxonomy" id="2878389"/>
    <lineage>
        <taxon>Bacteria</taxon>
        <taxon>Bacillati</taxon>
        <taxon>Bacillota</taxon>
        <taxon>Bacilli</taxon>
        <taxon>Bacillales</taxon>
        <taxon>Fictibacillaceae</taxon>
        <taxon>Fictibacillus</taxon>
    </lineage>
</organism>
<dbReference type="InterPro" id="IPR046096">
    <property type="entry name" value="DUF6114"/>
</dbReference>
<keyword evidence="1" id="KW-1133">Transmembrane helix</keyword>
<gene>
    <name evidence="2" type="ORF">LCY76_05605</name>
</gene>
<evidence type="ECO:0000256" key="1">
    <source>
        <dbReference type="SAM" id="Phobius"/>
    </source>
</evidence>
<protein>
    <submittedName>
        <fullName evidence="2">DUF6114 domain-containing protein</fullName>
    </submittedName>
</protein>
<dbReference type="Proteomes" id="UP001139011">
    <property type="component" value="Unassembled WGS sequence"/>
</dbReference>
<feature type="transmembrane region" description="Helical" evidence="1">
    <location>
        <begin position="69"/>
        <end position="97"/>
    </location>
</feature>